<keyword evidence="3 9" id="KW-0813">Transport</keyword>
<proteinExistence type="inferred from homology"/>
<feature type="domain" description="ABC transmembrane type-1" evidence="11">
    <location>
        <begin position="55"/>
        <end position="257"/>
    </location>
</feature>
<dbReference type="NCBIfam" id="TIGR02141">
    <property type="entry name" value="modB_ABC"/>
    <property type="match status" value="1"/>
</dbReference>
<comment type="similarity">
    <text evidence="2 10">Belongs to the binding-protein-dependent transport system permease family. CysTW subfamily.</text>
</comment>
<sequence>MTASRSGLKAVPPWLYLPAALGIALVILPPIALAVNTPWDDFWDNITSESSVDALALSVQTAAISTVLCILLGVPMSIVFARRGGSTVRVVRSVVLLPLVLPPVVGGIGLLYAFGKFGLVGEHLSAIGIDIAFTTSAVVLAQTFVALPFLVISLEGALRTVGARYEQVAATLGASPTRTLWKVTMPLVFPALLSGMVLAFARALGEFGATITFAGNLQGVTQTAPLAIYVESISEPEQALPLSVVLVVVALLVVVAVHVRDSRRTAVL</sequence>
<dbReference type="GO" id="GO:0015098">
    <property type="term" value="F:molybdate ion transmembrane transporter activity"/>
    <property type="evidence" value="ECO:0007669"/>
    <property type="project" value="UniProtKB-UniRule"/>
</dbReference>
<accession>A0A2G3PH09</accession>
<dbReference type="NCBIfam" id="TIGR01581">
    <property type="entry name" value="Mo_ABC_porter"/>
    <property type="match status" value="1"/>
</dbReference>
<evidence type="ECO:0000256" key="7">
    <source>
        <dbReference type="ARBA" id="ARBA00022989"/>
    </source>
</evidence>
<dbReference type="PROSITE" id="PS50928">
    <property type="entry name" value="ABC_TM1"/>
    <property type="match status" value="1"/>
</dbReference>
<feature type="transmembrane region" description="Helical" evidence="9">
    <location>
        <begin position="55"/>
        <end position="81"/>
    </location>
</feature>
<dbReference type="InterPro" id="IPR000515">
    <property type="entry name" value="MetI-like"/>
</dbReference>
<feature type="transmembrane region" description="Helical" evidence="9">
    <location>
        <begin position="126"/>
        <end position="154"/>
    </location>
</feature>
<comment type="subcellular location">
    <subcellularLocation>
        <location evidence="1 9">Cell membrane</location>
        <topology evidence="1 9">Multi-pass membrane protein</topology>
    </subcellularLocation>
</comment>
<name>A0A2G3PH09_WILMA</name>
<evidence type="ECO:0000256" key="9">
    <source>
        <dbReference type="RuleBase" id="RU363032"/>
    </source>
</evidence>
<evidence type="ECO:0000256" key="1">
    <source>
        <dbReference type="ARBA" id="ARBA00004651"/>
    </source>
</evidence>
<dbReference type="InterPro" id="IPR006469">
    <property type="entry name" value="NifC_ABC_porter"/>
</dbReference>
<evidence type="ECO:0000256" key="4">
    <source>
        <dbReference type="ARBA" id="ARBA00022475"/>
    </source>
</evidence>
<evidence type="ECO:0000259" key="11">
    <source>
        <dbReference type="PROSITE" id="PS50928"/>
    </source>
</evidence>
<comment type="function">
    <text evidence="10">Part of the binding-protein-dependent transport system for molybdenum; probably responsible for the translocation of the substrate across the membrane.</text>
</comment>
<gene>
    <name evidence="12" type="primary">modB</name>
    <name evidence="12" type="ORF">CSW57_13990</name>
</gene>
<reference evidence="12 13" key="1">
    <citation type="submission" date="2017-10" db="EMBL/GenBank/DDBJ databases">
        <title>The draft genome sequence of Williamsia sp. BULT 1.1 isolated from the semi-arid grassland soils from South Africa.</title>
        <authorList>
            <person name="Kabwe M.H."/>
            <person name="Govender N."/>
            <person name="Mutseka Lunga P."/>
            <person name="Vikram S."/>
            <person name="Makhalanyane T.P."/>
        </authorList>
    </citation>
    <scope>NUCLEOTIDE SEQUENCE [LARGE SCALE GENOMIC DNA]</scope>
    <source>
        <strain evidence="12 13">BULT 1.1</strain>
    </source>
</reference>
<dbReference type="AlphaFoldDB" id="A0A2G3PH09"/>
<feature type="transmembrane region" description="Helical" evidence="9">
    <location>
        <begin position="187"/>
        <end position="205"/>
    </location>
</feature>
<dbReference type="PANTHER" id="PTHR30183">
    <property type="entry name" value="MOLYBDENUM TRANSPORT SYSTEM PERMEASE PROTEIN MODB"/>
    <property type="match status" value="1"/>
</dbReference>
<dbReference type="SUPFAM" id="SSF161098">
    <property type="entry name" value="MetI-like"/>
    <property type="match status" value="1"/>
</dbReference>
<evidence type="ECO:0000256" key="3">
    <source>
        <dbReference type="ARBA" id="ARBA00022448"/>
    </source>
</evidence>
<keyword evidence="8 9" id="KW-0472">Membrane</keyword>
<organism evidence="12 13">
    <name type="scientific">Williamsia marianensis</name>
    <dbReference type="NCBI Taxonomy" id="85044"/>
    <lineage>
        <taxon>Bacteria</taxon>
        <taxon>Bacillati</taxon>
        <taxon>Actinomycetota</taxon>
        <taxon>Actinomycetes</taxon>
        <taxon>Mycobacteriales</taxon>
        <taxon>Nocardiaceae</taxon>
        <taxon>Williamsia</taxon>
    </lineage>
</organism>
<dbReference type="Pfam" id="PF00528">
    <property type="entry name" value="BPD_transp_1"/>
    <property type="match status" value="1"/>
</dbReference>
<evidence type="ECO:0000256" key="2">
    <source>
        <dbReference type="ARBA" id="ARBA00007069"/>
    </source>
</evidence>
<evidence type="ECO:0000313" key="13">
    <source>
        <dbReference type="Proteomes" id="UP000225108"/>
    </source>
</evidence>
<evidence type="ECO:0000256" key="5">
    <source>
        <dbReference type="ARBA" id="ARBA00022505"/>
    </source>
</evidence>
<feature type="transmembrane region" description="Helical" evidence="9">
    <location>
        <begin position="14"/>
        <end position="35"/>
    </location>
</feature>
<dbReference type="InterPro" id="IPR035906">
    <property type="entry name" value="MetI-like_sf"/>
</dbReference>
<keyword evidence="5 10" id="KW-0500">Molybdenum</keyword>
<evidence type="ECO:0000256" key="8">
    <source>
        <dbReference type="ARBA" id="ARBA00023136"/>
    </source>
</evidence>
<evidence type="ECO:0000256" key="10">
    <source>
        <dbReference type="RuleBase" id="RU365097"/>
    </source>
</evidence>
<comment type="caution">
    <text evidence="12">The sequence shown here is derived from an EMBL/GenBank/DDBJ whole genome shotgun (WGS) entry which is preliminary data.</text>
</comment>
<dbReference type="Gene3D" id="1.10.3720.10">
    <property type="entry name" value="MetI-like"/>
    <property type="match status" value="1"/>
</dbReference>
<dbReference type="EMBL" id="PEBD01000010">
    <property type="protein sequence ID" value="PHV64976.1"/>
    <property type="molecule type" value="Genomic_DNA"/>
</dbReference>
<feature type="transmembrane region" description="Helical" evidence="9">
    <location>
        <begin position="93"/>
        <end position="114"/>
    </location>
</feature>
<feature type="transmembrane region" description="Helical" evidence="9">
    <location>
        <begin position="239"/>
        <end position="259"/>
    </location>
</feature>
<dbReference type="Proteomes" id="UP000225108">
    <property type="component" value="Unassembled WGS sequence"/>
</dbReference>
<keyword evidence="7 9" id="KW-1133">Transmembrane helix</keyword>
<protein>
    <recommendedName>
        <fullName evidence="10">Molybdenum transport system permease</fullName>
    </recommendedName>
</protein>
<dbReference type="GO" id="GO:0005886">
    <property type="term" value="C:plasma membrane"/>
    <property type="evidence" value="ECO:0007669"/>
    <property type="project" value="UniProtKB-SubCell"/>
</dbReference>
<dbReference type="InterPro" id="IPR011867">
    <property type="entry name" value="ModB_ABC"/>
</dbReference>
<dbReference type="CDD" id="cd06261">
    <property type="entry name" value="TM_PBP2"/>
    <property type="match status" value="1"/>
</dbReference>
<keyword evidence="6 9" id="KW-0812">Transmembrane</keyword>
<dbReference type="RefSeq" id="WP_099383409.1">
    <property type="nucleotide sequence ID" value="NZ_PEBD01000010.1"/>
</dbReference>
<dbReference type="PANTHER" id="PTHR30183:SF3">
    <property type="entry name" value="MOLYBDENUM TRANSPORT SYSTEM PERMEASE PROTEIN MODB"/>
    <property type="match status" value="1"/>
</dbReference>
<keyword evidence="4 10" id="KW-1003">Cell membrane</keyword>
<evidence type="ECO:0000313" key="12">
    <source>
        <dbReference type="EMBL" id="PHV64976.1"/>
    </source>
</evidence>
<evidence type="ECO:0000256" key="6">
    <source>
        <dbReference type="ARBA" id="ARBA00022692"/>
    </source>
</evidence>